<keyword evidence="2" id="KW-0805">Transcription regulation</keyword>
<evidence type="ECO:0000256" key="3">
    <source>
        <dbReference type="ARBA" id="ARBA00023125"/>
    </source>
</evidence>
<dbReference type="InterPro" id="IPR005119">
    <property type="entry name" value="LysR_subst-bd"/>
</dbReference>
<accession>A0A1I1XRC8</accession>
<name>A0A1I1XRC8_PSEOC</name>
<dbReference type="PANTHER" id="PTHR30118:SF15">
    <property type="entry name" value="TRANSCRIPTIONAL REGULATORY PROTEIN"/>
    <property type="match status" value="1"/>
</dbReference>
<dbReference type="SUPFAM" id="SSF46785">
    <property type="entry name" value="Winged helix' DNA-binding domain"/>
    <property type="match status" value="1"/>
</dbReference>
<dbReference type="PROSITE" id="PS50931">
    <property type="entry name" value="HTH_LYSR"/>
    <property type="match status" value="1"/>
</dbReference>
<gene>
    <name evidence="6" type="ORF">SAMN05216372_108178</name>
</gene>
<dbReference type="Gene3D" id="1.10.10.10">
    <property type="entry name" value="Winged helix-like DNA-binding domain superfamily/Winged helix DNA-binding domain"/>
    <property type="match status" value="1"/>
</dbReference>
<evidence type="ECO:0000256" key="2">
    <source>
        <dbReference type="ARBA" id="ARBA00023015"/>
    </source>
</evidence>
<sequence length="299" mass="33458">MNLRDLDLNLLLVLHQLLLDRQVSVAAEHLGLTQPAMSNALKRLRCALQDDLFVRTGRGMQPTPYALSLAEPVAQAIALLRQALMRTAAFDPASSERPFNLAMTDIGEIWFMPRLIETLLQRAPGISVSTVRSDAQLSDDLASGAIDLAVGLQPNLQSGFYQRRLFVHRYVALCRRDHPLVQQAMSIEAFCSHGHVHVAAASTGHGEVEQYLRRAGVRRDIRLQVPHFVAVGHILQRSDLVATVPERFAETCLVPFGLAALPLPVPLPEIAINLFWHARFHKEPANQWFRELMFELFSD</sequence>
<evidence type="ECO:0000259" key="5">
    <source>
        <dbReference type="PROSITE" id="PS50931"/>
    </source>
</evidence>
<reference evidence="7" key="1">
    <citation type="submission" date="2016-10" db="EMBL/GenBank/DDBJ databases">
        <authorList>
            <person name="Varghese N."/>
            <person name="Submissions S."/>
        </authorList>
    </citation>
    <scope>NUCLEOTIDE SEQUENCE [LARGE SCALE GENOMIC DNA]</scope>
    <source>
        <strain evidence="7">JCM 2783</strain>
    </source>
</reference>
<feature type="domain" description="HTH lysR-type" evidence="5">
    <location>
        <begin position="6"/>
        <end position="63"/>
    </location>
</feature>
<dbReference type="PANTHER" id="PTHR30118">
    <property type="entry name" value="HTH-TYPE TRANSCRIPTIONAL REGULATOR LEUO-RELATED"/>
    <property type="match status" value="1"/>
</dbReference>
<dbReference type="GO" id="GO:0003677">
    <property type="term" value="F:DNA binding"/>
    <property type="evidence" value="ECO:0007669"/>
    <property type="project" value="UniProtKB-KW"/>
</dbReference>
<evidence type="ECO:0000313" key="7">
    <source>
        <dbReference type="Proteomes" id="UP000243950"/>
    </source>
</evidence>
<dbReference type="InterPro" id="IPR036388">
    <property type="entry name" value="WH-like_DNA-bd_sf"/>
</dbReference>
<dbReference type="Proteomes" id="UP000243950">
    <property type="component" value="Unassembled WGS sequence"/>
</dbReference>
<keyword evidence="3 6" id="KW-0238">DNA-binding</keyword>
<proteinExistence type="inferred from homology"/>
<organism evidence="6 7">
    <name type="scientific">Pseudomonas straminea</name>
    <dbReference type="NCBI Taxonomy" id="47882"/>
    <lineage>
        <taxon>Bacteria</taxon>
        <taxon>Pseudomonadati</taxon>
        <taxon>Pseudomonadota</taxon>
        <taxon>Gammaproteobacteria</taxon>
        <taxon>Pseudomonadales</taxon>
        <taxon>Pseudomonadaceae</taxon>
        <taxon>Phytopseudomonas</taxon>
    </lineage>
</organism>
<dbReference type="InterPro" id="IPR036390">
    <property type="entry name" value="WH_DNA-bd_sf"/>
</dbReference>
<evidence type="ECO:0000256" key="4">
    <source>
        <dbReference type="ARBA" id="ARBA00023163"/>
    </source>
</evidence>
<dbReference type="AlphaFoldDB" id="A0A1I1XRC8"/>
<comment type="similarity">
    <text evidence="1">Belongs to the LysR transcriptional regulatory family.</text>
</comment>
<dbReference type="Gene3D" id="3.40.190.10">
    <property type="entry name" value="Periplasmic binding protein-like II"/>
    <property type="match status" value="2"/>
</dbReference>
<dbReference type="InterPro" id="IPR050389">
    <property type="entry name" value="LysR-type_TF"/>
</dbReference>
<dbReference type="EMBL" id="FOMO01000008">
    <property type="protein sequence ID" value="SFE09875.1"/>
    <property type="molecule type" value="Genomic_DNA"/>
</dbReference>
<keyword evidence="7" id="KW-1185">Reference proteome</keyword>
<dbReference type="GO" id="GO:0003700">
    <property type="term" value="F:DNA-binding transcription factor activity"/>
    <property type="evidence" value="ECO:0007669"/>
    <property type="project" value="InterPro"/>
</dbReference>
<dbReference type="RefSeq" id="WP_093506220.1">
    <property type="nucleotide sequence ID" value="NZ_BSSG01000008.1"/>
</dbReference>
<keyword evidence="4" id="KW-0804">Transcription</keyword>
<protein>
    <submittedName>
        <fullName evidence="6">DNA-binding transcriptional regulator, LysR family</fullName>
    </submittedName>
</protein>
<dbReference type="PRINTS" id="PR00039">
    <property type="entry name" value="HTHLYSR"/>
</dbReference>
<dbReference type="CDD" id="cd08459">
    <property type="entry name" value="PBP2_DntR_NahR_LinR_like"/>
    <property type="match status" value="1"/>
</dbReference>
<dbReference type="InterPro" id="IPR000847">
    <property type="entry name" value="LysR_HTH_N"/>
</dbReference>
<dbReference type="Pfam" id="PF00126">
    <property type="entry name" value="HTH_1"/>
    <property type="match status" value="1"/>
</dbReference>
<dbReference type="Pfam" id="PF03466">
    <property type="entry name" value="LysR_substrate"/>
    <property type="match status" value="1"/>
</dbReference>
<evidence type="ECO:0000313" key="6">
    <source>
        <dbReference type="EMBL" id="SFE09875.1"/>
    </source>
</evidence>
<evidence type="ECO:0000256" key="1">
    <source>
        <dbReference type="ARBA" id="ARBA00009437"/>
    </source>
</evidence>
<dbReference type="SUPFAM" id="SSF53850">
    <property type="entry name" value="Periplasmic binding protein-like II"/>
    <property type="match status" value="1"/>
</dbReference>